<organism evidence="2 3">
    <name type="scientific">Lentinula edodes</name>
    <name type="common">Shiitake mushroom</name>
    <name type="synonym">Lentinus edodes</name>
    <dbReference type="NCBI Taxonomy" id="5353"/>
    <lineage>
        <taxon>Eukaryota</taxon>
        <taxon>Fungi</taxon>
        <taxon>Dikarya</taxon>
        <taxon>Basidiomycota</taxon>
        <taxon>Agaricomycotina</taxon>
        <taxon>Agaricomycetes</taxon>
        <taxon>Agaricomycetidae</taxon>
        <taxon>Agaricales</taxon>
        <taxon>Marasmiineae</taxon>
        <taxon>Omphalotaceae</taxon>
        <taxon>Lentinula</taxon>
    </lineage>
</organism>
<sequence>MHTSTPTDNWEDKQMITQGDEEEDELAIQSRGPVIQDPERPSPDDVEDEPMIPGSSDEEDKDRLAIQHGVSGTQGHTTPSQGSSSEDKVEDLISH</sequence>
<feature type="compositionally biased region" description="Acidic residues" evidence="1">
    <location>
        <begin position="44"/>
        <end position="60"/>
    </location>
</feature>
<gene>
    <name evidence="2" type="ORF">LENED_006934</name>
</gene>
<accession>A0A1Q3ED51</accession>
<evidence type="ECO:0000256" key="1">
    <source>
        <dbReference type="SAM" id="MobiDB-lite"/>
    </source>
</evidence>
<feature type="compositionally biased region" description="Polar residues" evidence="1">
    <location>
        <begin position="70"/>
        <end position="84"/>
    </location>
</feature>
<dbReference type="Proteomes" id="UP000188533">
    <property type="component" value="Unassembled WGS sequence"/>
</dbReference>
<protein>
    <submittedName>
        <fullName evidence="2">Uncharacterized protein</fullName>
    </submittedName>
</protein>
<name>A0A1Q3ED51_LENED</name>
<evidence type="ECO:0000313" key="2">
    <source>
        <dbReference type="EMBL" id="GAW05099.1"/>
    </source>
</evidence>
<reference evidence="2 3" key="2">
    <citation type="submission" date="2017-02" db="EMBL/GenBank/DDBJ databases">
        <title>A genome survey and senescence transcriptome analysis in Lentinula edodes.</title>
        <authorList>
            <person name="Sakamoto Y."/>
            <person name="Nakade K."/>
            <person name="Sato S."/>
            <person name="Yoshida Y."/>
            <person name="Miyazaki K."/>
            <person name="Natsume S."/>
            <person name="Konno N."/>
        </authorList>
    </citation>
    <scope>NUCLEOTIDE SEQUENCE [LARGE SCALE GENOMIC DNA]</scope>
    <source>
        <strain evidence="2 3">NBRC 111202</strain>
    </source>
</reference>
<proteinExistence type="predicted"/>
<feature type="region of interest" description="Disordered" evidence="1">
    <location>
        <begin position="1"/>
        <end position="95"/>
    </location>
</feature>
<evidence type="ECO:0000313" key="3">
    <source>
        <dbReference type="Proteomes" id="UP000188533"/>
    </source>
</evidence>
<dbReference type="EMBL" id="BDGU01000234">
    <property type="protein sequence ID" value="GAW05099.1"/>
    <property type="molecule type" value="Genomic_DNA"/>
</dbReference>
<feature type="compositionally biased region" description="Basic and acidic residues" evidence="1">
    <location>
        <begin position="85"/>
        <end position="95"/>
    </location>
</feature>
<comment type="caution">
    <text evidence="2">The sequence shown here is derived from an EMBL/GenBank/DDBJ whole genome shotgun (WGS) entry which is preliminary data.</text>
</comment>
<reference evidence="2 3" key="1">
    <citation type="submission" date="2016-08" db="EMBL/GenBank/DDBJ databases">
        <authorList>
            <consortium name="Lentinula edodes genome sequencing consortium"/>
            <person name="Sakamoto Y."/>
            <person name="Nakade K."/>
            <person name="Sato S."/>
            <person name="Yoshida Y."/>
            <person name="Miyazaki K."/>
            <person name="Natsume S."/>
            <person name="Konno N."/>
        </authorList>
    </citation>
    <scope>NUCLEOTIDE SEQUENCE [LARGE SCALE GENOMIC DNA]</scope>
    <source>
        <strain evidence="2 3">NBRC 111202</strain>
    </source>
</reference>
<keyword evidence="3" id="KW-1185">Reference proteome</keyword>
<dbReference type="AlphaFoldDB" id="A0A1Q3ED51"/>